<name>A0ABW4J733_9LACO</name>
<dbReference type="Pfam" id="PF10035">
    <property type="entry name" value="DUF2179"/>
    <property type="match status" value="1"/>
</dbReference>
<dbReference type="RefSeq" id="WP_125714744.1">
    <property type="nucleotide sequence ID" value="NZ_JBHTOP010000023.1"/>
</dbReference>
<proteinExistence type="predicted"/>
<evidence type="ECO:0000256" key="5">
    <source>
        <dbReference type="ARBA" id="ARBA00023136"/>
    </source>
</evidence>
<evidence type="ECO:0000313" key="8">
    <source>
        <dbReference type="EMBL" id="MFD1672179.1"/>
    </source>
</evidence>
<evidence type="ECO:0000256" key="6">
    <source>
        <dbReference type="SAM" id="Phobius"/>
    </source>
</evidence>
<sequence length="290" mass="31923">MEELDRIIRRHQNISKATSAFFYAVAVAFAMNFFWESGGIYASGITGAAQLIATITKHTAIPLSTPLMIVVLNVPLFVLAWRKIGHHFTIFTMLCVILSSVMIRLMVTRHLTTDPIICAIFGAISNGIGTGLALRNGISTGGIDIIGITLRKKTGKSVGTINIAFNAMILLAAGFIYDWPHALYSALGIFINGRVIDMIYTKDRRLQVMIVTSHPKAVITQIQNEMPRGITIVHDAEGAYKHQEKTILFTVISQFEIYDLENAMKLADPGAFISITSAVKIIGRFIEPKQ</sequence>
<dbReference type="Pfam" id="PF02588">
    <property type="entry name" value="YitT_membrane"/>
    <property type="match status" value="1"/>
</dbReference>
<dbReference type="PIRSF" id="PIRSF006483">
    <property type="entry name" value="Membrane_protein_YitT"/>
    <property type="match status" value="1"/>
</dbReference>
<accession>A0ABW4J733</accession>
<organism evidence="8 9">
    <name type="scientific">Agrilactobacillus yilanensis</name>
    <dbReference type="NCBI Taxonomy" id="2485997"/>
    <lineage>
        <taxon>Bacteria</taxon>
        <taxon>Bacillati</taxon>
        <taxon>Bacillota</taxon>
        <taxon>Bacilli</taxon>
        <taxon>Lactobacillales</taxon>
        <taxon>Lactobacillaceae</taxon>
        <taxon>Agrilactobacillus</taxon>
    </lineage>
</organism>
<feature type="transmembrane region" description="Helical" evidence="6">
    <location>
        <begin position="113"/>
        <end position="134"/>
    </location>
</feature>
<evidence type="ECO:0000256" key="2">
    <source>
        <dbReference type="ARBA" id="ARBA00022475"/>
    </source>
</evidence>
<keyword evidence="5 6" id="KW-0472">Membrane</keyword>
<dbReference type="InterPro" id="IPR003740">
    <property type="entry name" value="YitT"/>
</dbReference>
<dbReference type="EMBL" id="JBHTOP010000023">
    <property type="protein sequence ID" value="MFD1672179.1"/>
    <property type="molecule type" value="Genomic_DNA"/>
</dbReference>
<evidence type="ECO:0000256" key="1">
    <source>
        <dbReference type="ARBA" id="ARBA00004651"/>
    </source>
</evidence>
<comment type="caution">
    <text evidence="8">The sequence shown here is derived from an EMBL/GenBank/DDBJ whole genome shotgun (WGS) entry which is preliminary data.</text>
</comment>
<reference evidence="9" key="1">
    <citation type="journal article" date="2019" name="Int. J. Syst. Evol. Microbiol.">
        <title>The Global Catalogue of Microorganisms (GCM) 10K type strain sequencing project: providing services to taxonomists for standard genome sequencing and annotation.</title>
        <authorList>
            <consortium name="The Broad Institute Genomics Platform"/>
            <consortium name="The Broad Institute Genome Sequencing Center for Infectious Disease"/>
            <person name="Wu L."/>
            <person name="Ma J."/>
        </authorList>
    </citation>
    <scope>NUCLEOTIDE SEQUENCE [LARGE SCALE GENOMIC DNA]</scope>
    <source>
        <strain evidence="9">CCM 8896</strain>
    </source>
</reference>
<protein>
    <submittedName>
        <fullName evidence="8">YitT family protein</fullName>
    </submittedName>
</protein>
<dbReference type="Proteomes" id="UP001597267">
    <property type="component" value="Unassembled WGS sequence"/>
</dbReference>
<dbReference type="CDD" id="cd16380">
    <property type="entry name" value="YitT_C"/>
    <property type="match status" value="1"/>
</dbReference>
<dbReference type="PANTHER" id="PTHR33545">
    <property type="entry name" value="UPF0750 MEMBRANE PROTEIN YITT-RELATED"/>
    <property type="match status" value="1"/>
</dbReference>
<evidence type="ECO:0000313" key="9">
    <source>
        <dbReference type="Proteomes" id="UP001597267"/>
    </source>
</evidence>
<gene>
    <name evidence="8" type="ORF">ACFQ5M_08725</name>
</gene>
<keyword evidence="4 6" id="KW-1133">Transmembrane helix</keyword>
<feature type="transmembrane region" description="Helical" evidence="6">
    <location>
        <begin position="88"/>
        <end position="107"/>
    </location>
</feature>
<dbReference type="Gene3D" id="3.30.70.120">
    <property type="match status" value="1"/>
</dbReference>
<feature type="transmembrane region" description="Helical" evidence="6">
    <location>
        <begin position="155"/>
        <end position="176"/>
    </location>
</feature>
<evidence type="ECO:0000256" key="4">
    <source>
        <dbReference type="ARBA" id="ARBA00022989"/>
    </source>
</evidence>
<evidence type="ECO:0000256" key="3">
    <source>
        <dbReference type="ARBA" id="ARBA00022692"/>
    </source>
</evidence>
<dbReference type="InterPro" id="IPR015867">
    <property type="entry name" value="N-reg_PII/ATP_PRibTrfase_C"/>
</dbReference>
<keyword evidence="3 6" id="KW-0812">Transmembrane</keyword>
<feature type="domain" description="DUF2179" evidence="7">
    <location>
        <begin position="228"/>
        <end position="283"/>
    </location>
</feature>
<keyword evidence="9" id="KW-1185">Reference proteome</keyword>
<dbReference type="InterPro" id="IPR019264">
    <property type="entry name" value="DUF2179"/>
</dbReference>
<dbReference type="InterPro" id="IPR051461">
    <property type="entry name" value="UPF0750_membrane"/>
</dbReference>
<keyword evidence="2" id="KW-1003">Cell membrane</keyword>
<evidence type="ECO:0000259" key="7">
    <source>
        <dbReference type="Pfam" id="PF10035"/>
    </source>
</evidence>
<feature type="transmembrane region" description="Helical" evidence="6">
    <location>
        <begin position="61"/>
        <end position="81"/>
    </location>
</feature>
<feature type="transmembrane region" description="Helical" evidence="6">
    <location>
        <begin position="20"/>
        <end position="41"/>
    </location>
</feature>
<dbReference type="PANTHER" id="PTHR33545:SF5">
    <property type="entry name" value="UPF0750 MEMBRANE PROTEIN YITT"/>
    <property type="match status" value="1"/>
</dbReference>
<comment type="subcellular location">
    <subcellularLocation>
        <location evidence="1">Cell membrane</location>
        <topology evidence="1">Multi-pass membrane protein</topology>
    </subcellularLocation>
</comment>